<dbReference type="RefSeq" id="WP_161857457.1">
    <property type="nucleotide sequence ID" value="NZ_CP047491.1"/>
</dbReference>
<evidence type="ECO:0000313" key="4">
    <source>
        <dbReference type="EMBL" id="QHQ38121.1"/>
    </source>
</evidence>
<keyword evidence="1" id="KW-0472">Membrane</keyword>
<proteinExistence type="predicted"/>
<protein>
    <submittedName>
        <fullName evidence="3">Uncharacterized protein</fullName>
    </submittedName>
</protein>
<feature type="chain" id="PRO_5044645497" evidence="2">
    <location>
        <begin position="25"/>
        <end position="69"/>
    </location>
</feature>
<keyword evidence="5" id="KW-1185">Reference proteome</keyword>
<keyword evidence="2" id="KW-0732">Signal</keyword>
<dbReference type="AlphaFoldDB" id="A0A6P1T8L3"/>
<name>A0A6P1T8L3_9GAMM</name>
<dbReference type="OrthoDB" id="5740805at2"/>
<keyword evidence="1" id="KW-0812">Transmembrane</keyword>
<gene>
    <name evidence="4" type="ORF">GTQ55_03305</name>
    <name evidence="3" type="ORF">HNQ53_001310</name>
</gene>
<evidence type="ECO:0000256" key="1">
    <source>
        <dbReference type="SAM" id="Phobius"/>
    </source>
</evidence>
<accession>A0A6P1T8L3</accession>
<dbReference type="EMBL" id="JACHHR010000002">
    <property type="protein sequence ID" value="MBB5211092.1"/>
    <property type="molecule type" value="Genomic_DNA"/>
</dbReference>
<feature type="transmembrane region" description="Helical" evidence="1">
    <location>
        <begin position="40"/>
        <end position="57"/>
    </location>
</feature>
<feature type="signal peptide" evidence="2">
    <location>
        <begin position="1"/>
        <end position="24"/>
    </location>
</feature>
<dbReference type="EMBL" id="CP047491">
    <property type="protein sequence ID" value="QHQ38121.1"/>
    <property type="molecule type" value="Genomic_DNA"/>
</dbReference>
<reference evidence="4 5" key="1">
    <citation type="submission" date="2020-01" db="EMBL/GenBank/DDBJ databases">
        <title>The possibility of degradation of plastic by Microbulbifer hydrolyticus IRE-31.</title>
        <authorList>
            <person name="Liu L."/>
        </authorList>
    </citation>
    <scope>NUCLEOTIDE SEQUENCE [LARGE SCALE GENOMIC DNA]</scope>
    <source>
        <strain evidence="4 5">IRE-31</strain>
    </source>
</reference>
<sequence length="69" mass="7566">MKIKHLILTVIATISSLISLFATAHEGHAPAGIVHELHHIMWIVMALAVSTVAVFLIRKGPQEKEDSQD</sequence>
<reference evidence="3 6" key="2">
    <citation type="submission" date="2020-08" db="EMBL/GenBank/DDBJ databases">
        <title>Genomic Encyclopedia of Type Strains, Phase IV (KMG-IV): sequencing the most valuable type-strain genomes for metagenomic binning, comparative biology and taxonomic classification.</title>
        <authorList>
            <person name="Goeker M."/>
        </authorList>
    </citation>
    <scope>NUCLEOTIDE SEQUENCE [LARGE SCALE GENOMIC DNA]</scope>
    <source>
        <strain evidence="3 6">DSM 11525</strain>
    </source>
</reference>
<dbReference type="Proteomes" id="UP000464675">
    <property type="component" value="Chromosome"/>
</dbReference>
<evidence type="ECO:0000313" key="5">
    <source>
        <dbReference type="Proteomes" id="UP000464675"/>
    </source>
</evidence>
<evidence type="ECO:0000313" key="3">
    <source>
        <dbReference type="EMBL" id="MBB5211092.1"/>
    </source>
</evidence>
<dbReference type="Proteomes" id="UP000563601">
    <property type="component" value="Unassembled WGS sequence"/>
</dbReference>
<organism evidence="3 6">
    <name type="scientific">Microbulbifer hydrolyticus</name>
    <dbReference type="NCBI Taxonomy" id="48074"/>
    <lineage>
        <taxon>Bacteria</taxon>
        <taxon>Pseudomonadati</taxon>
        <taxon>Pseudomonadota</taxon>
        <taxon>Gammaproteobacteria</taxon>
        <taxon>Cellvibrionales</taxon>
        <taxon>Microbulbiferaceae</taxon>
        <taxon>Microbulbifer</taxon>
    </lineage>
</organism>
<keyword evidence="1" id="KW-1133">Transmembrane helix</keyword>
<evidence type="ECO:0000256" key="2">
    <source>
        <dbReference type="SAM" id="SignalP"/>
    </source>
</evidence>
<evidence type="ECO:0000313" key="6">
    <source>
        <dbReference type="Proteomes" id="UP000563601"/>
    </source>
</evidence>